<dbReference type="AlphaFoldDB" id="X0UCL0"/>
<dbReference type="InterPro" id="IPR053177">
    <property type="entry name" value="ADP-glucose_phosphorylase"/>
</dbReference>
<sequence length="169" mass="19491">HAQIIALPIVPFEIRSRTEEARRYFDDTARCVFCHMLSDELKVGTRVIAESEHFVAFVLYAAFSPFHTWIVPRRHEPSFLRATAHEMADLGDLLHRVLRKLYVGLRDPDYNYAIRTAPLRDPGYDYLHWYITLFPRITHTAGFEMGSGMFINSAMPENSAAFLRSVSAE</sequence>
<proteinExistence type="predicted"/>
<dbReference type="InterPro" id="IPR011146">
    <property type="entry name" value="HIT-like"/>
</dbReference>
<dbReference type="SUPFAM" id="SSF54197">
    <property type="entry name" value="HIT-like"/>
    <property type="match status" value="1"/>
</dbReference>
<reference evidence="2" key="1">
    <citation type="journal article" date="2014" name="Front. Microbiol.">
        <title>High frequency of phylogenetically diverse reductive dehalogenase-homologous genes in deep subseafloor sedimentary metagenomes.</title>
        <authorList>
            <person name="Kawai M."/>
            <person name="Futagami T."/>
            <person name="Toyoda A."/>
            <person name="Takaki Y."/>
            <person name="Nishi S."/>
            <person name="Hori S."/>
            <person name="Arai W."/>
            <person name="Tsubouchi T."/>
            <person name="Morono Y."/>
            <person name="Uchiyama I."/>
            <person name="Ito T."/>
            <person name="Fujiyama A."/>
            <person name="Inagaki F."/>
            <person name="Takami H."/>
        </authorList>
    </citation>
    <scope>NUCLEOTIDE SEQUENCE</scope>
    <source>
        <strain evidence="2">Expedition CK06-06</strain>
    </source>
</reference>
<evidence type="ECO:0000259" key="1">
    <source>
        <dbReference type="PROSITE" id="PS51084"/>
    </source>
</evidence>
<protein>
    <recommendedName>
        <fullName evidence="1">HIT domain-containing protein</fullName>
    </recommendedName>
</protein>
<gene>
    <name evidence="2" type="ORF">S01H1_36292</name>
</gene>
<organism evidence="2">
    <name type="scientific">marine sediment metagenome</name>
    <dbReference type="NCBI Taxonomy" id="412755"/>
    <lineage>
        <taxon>unclassified sequences</taxon>
        <taxon>metagenomes</taxon>
        <taxon>ecological metagenomes</taxon>
    </lineage>
</organism>
<accession>X0UCL0</accession>
<dbReference type="InterPro" id="IPR005850">
    <property type="entry name" value="GalP_Utransf_C"/>
</dbReference>
<dbReference type="PANTHER" id="PTHR42763:SF2">
    <property type="entry name" value="ADP-GLUCOSE PHOSPHORYLASE"/>
    <property type="match status" value="1"/>
</dbReference>
<dbReference type="EMBL" id="BARS01022729">
    <property type="protein sequence ID" value="GAG03335.1"/>
    <property type="molecule type" value="Genomic_DNA"/>
</dbReference>
<dbReference type="InterPro" id="IPR036265">
    <property type="entry name" value="HIT-like_sf"/>
</dbReference>
<dbReference type="PROSITE" id="PS51084">
    <property type="entry name" value="HIT_2"/>
    <property type="match status" value="1"/>
</dbReference>
<feature type="non-terminal residue" evidence="2">
    <location>
        <position position="1"/>
    </location>
</feature>
<dbReference type="GO" id="GO:0008108">
    <property type="term" value="F:UDP-glucose:hexose-1-phosphate uridylyltransferase activity"/>
    <property type="evidence" value="ECO:0007669"/>
    <property type="project" value="InterPro"/>
</dbReference>
<dbReference type="GO" id="GO:0006012">
    <property type="term" value="P:galactose metabolic process"/>
    <property type="evidence" value="ECO:0007669"/>
    <property type="project" value="InterPro"/>
</dbReference>
<evidence type="ECO:0000313" key="2">
    <source>
        <dbReference type="EMBL" id="GAG03335.1"/>
    </source>
</evidence>
<name>X0UCL0_9ZZZZ</name>
<feature type="domain" description="HIT" evidence="1">
    <location>
        <begin position="32"/>
        <end position="143"/>
    </location>
</feature>
<comment type="caution">
    <text evidence="2">The sequence shown here is derived from an EMBL/GenBank/DDBJ whole genome shotgun (WGS) entry which is preliminary data.</text>
</comment>
<dbReference type="PANTHER" id="PTHR42763">
    <property type="entry name" value="ADP-GLUCOSE PHOSPHORYLASE"/>
    <property type="match status" value="1"/>
</dbReference>
<dbReference type="Gene3D" id="3.30.428.10">
    <property type="entry name" value="HIT-like"/>
    <property type="match status" value="1"/>
</dbReference>
<dbReference type="Pfam" id="PF02744">
    <property type="entry name" value="GalP_UDP_tr_C"/>
    <property type="match status" value="1"/>
</dbReference>